<dbReference type="EMBL" id="LT896722">
    <property type="protein sequence ID" value="SNB49349.1"/>
    <property type="molecule type" value="Genomic_DNA"/>
</dbReference>
<dbReference type="Proteomes" id="UP000279063">
    <property type="component" value="Segment"/>
</dbReference>
<dbReference type="Proteomes" id="UP000267787">
    <property type="component" value="Segment"/>
</dbReference>
<dbReference type="EMBL" id="LT896728">
    <property type="protein sequence ID" value="SNB52966.1"/>
    <property type="molecule type" value="Genomic_DNA"/>
</dbReference>
<gene>
    <name evidence="1" type="primary">gCPXV0098</name>
</gene>
<reference evidence="8" key="4">
    <citation type="submission" date="2018-04" db="EMBL/GenBank/DDBJ databases">
        <authorList>
            <person name="Go L.Y."/>
            <person name="Mitchell J.A."/>
        </authorList>
    </citation>
    <scope>NUCLEOTIDE SEQUENCE</scope>
    <source>
        <strain evidence="8">Ger/2014/Human</strain>
    </source>
</reference>
<organismHost>
    <name type="scientific">Loxodonta africana</name>
    <name type="common">African elephant</name>
    <dbReference type="NCBI Taxonomy" id="9785"/>
</organismHost>
<evidence type="ECO:0000313" key="2">
    <source>
        <dbReference type="EMBL" id="SNB48961.1"/>
    </source>
</evidence>
<reference evidence="1" key="1">
    <citation type="journal article" date="2015" name="J. Virol.">
        <title>Out of the reservoir: Phenotypic and genotypic characterization of a novel cowpox virus isolated from a common vole.</title>
        <authorList>
            <person name="Hoffmann D."/>
            <person name="Franke A."/>
            <person name="Jenckel M."/>
            <person name="Tamosiunaite A."/>
            <person name="Schluckebier J."/>
            <person name="Granzow H."/>
            <person name="Hoffmann B."/>
            <person name="Fischer S."/>
            <person name="Ulrich R.G."/>
            <person name="Hoper D."/>
            <person name="Goller K."/>
            <person name="Osterrieder N."/>
            <person name="Beer M."/>
        </authorList>
    </citation>
    <scope>NUCLEOTIDE SEQUENCE [LARGE SCALE GENOMIC DNA]</scope>
    <source>
        <strain evidence="1">FM2292</strain>
    </source>
</reference>
<dbReference type="EMBL" id="LT896718">
    <property type="protein sequence ID" value="SNB50350.1"/>
    <property type="molecule type" value="Genomic_DNA"/>
</dbReference>
<dbReference type="Proteomes" id="UP000154367">
    <property type="component" value="Segment"/>
</dbReference>
<dbReference type="Proteomes" id="UP000274633">
    <property type="component" value="Segment"/>
</dbReference>
<reference evidence="2" key="3">
    <citation type="submission" date="2017-06" db="EMBL/GenBank/DDBJ databases">
        <authorList>
            <person name="Kim H.J."/>
            <person name="Triplett B.A."/>
        </authorList>
    </citation>
    <scope>NUCLEOTIDE SEQUENCE</scope>
    <source>
        <strain evidence="3">Ger/2007/Vole</strain>
        <strain evidence="4">Ger/2010/Alpaca</strain>
        <strain evidence="6">Ger/2010/Rat</strain>
        <strain evidence="2">Ger/2013/Alpaca</strain>
        <strain evidence="7">Ger/2014/Cat2</strain>
        <strain evidence="5">Ger/2015/Cat3</strain>
    </source>
</reference>
<dbReference type="Proteomes" id="UP000275471">
    <property type="component" value="Segment"/>
</dbReference>
<reference evidence="1" key="2">
    <citation type="submission" date="2015-05" db="EMBL/GenBank/DDBJ databases">
        <title>Utilizing next-generation sequencing to resolve the backbone and inform taxonomy of the Core Goodeniaceae.</title>
        <authorList>
            <person name="Michener P.S."/>
            <person name="Gardner A.G."/>
            <person name="Jabaily R.S."/>
            <person name="Sessa E."/>
        </authorList>
    </citation>
    <scope>NUCLEOTIDE SEQUENCE</scope>
    <source>
        <strain evidence="1">FM2292</strain>
    </source>
</reference>
<dbReference type="Proteomes" id="UP000273263">
    <property type="component" value="Segment"/>
</dbReference>
<dbReference type="EMBL" id="LT896733">
    <property type="protein sequence ID" value="SNB51739.1"/>
    <property type="molecule type" value="Genomic_DNA"/>
</dbReference>
<name>A0A0K2YTC8_COWPX</name>
<proteinExistence type="predicted"/>
<dbReference type="EMBL" id="LT896725">
    <property type="protein sequence ID" value="SNB56771.1"/>
    <property type="molecule type" value="Genomic_DNA"/>
</dbReference>
<organismHost>
    <name type="scientific">Microtus agrestis</name>
    <name type="common">Short-tailed field vole</name>
    <dbReference type="NCBI Taxonomy" id="29092"/>
</organismHost>
<dbReference type="EMBL" id="LT993226">
    <property type="protein sequence ID" value="SPN67985.1"/>
    <property type="molecule type" value="Genomic_DNA"/>
</dbReference>
<organismHost>
    <name type="scientific">Felis catus</name>
    <name type="common">Cat</name>
    <name type="synonym">Felis silvestris catus</name>
    <dbReference type="NCBI Taxonomy" id="9685"/>
</organismHost>
<evidence type="ECO:0000313" key="6">
    <source>
        <dbReference type="EMBL" id="SNB52966.1"/>
    </source>
</evidence>
<evidence type="ECO:0000313" key="3">
    <source>
        <dbReference type="EMBL" id="SNB49349.1"/>
    </source>
</evidence>
<evidence type="ECO:0000313" key="5">
    <source>
        <dbReference type="EMBL" id="SNB51739.1"/>
    </source>
</evidence>
<organismHost>
    <name type="scientific">Mus musculus</name>
    <name type="common">Mouse</name>
    <dbReference type="NCBI Taxonomy" id="10090"/>
</organismHost>
<organismHost>
    <name type="scientific">Apodemus sylvaticus</name>
    <name type="common">European woodmouse</name>
    <dbReference type="NCBI Taxonomy" id="10129"/>
</organismHost>
<dbReference type="EMBL" id="LT896719">
    <property type="protein sequence ID" value="SNB48961.1"/>
    <property type="molecule type" value="Genomic_DNA"/>
</dbReference>
<sequence>MLLTNVIKSTSGYPKHSLLKSNADWFFIFRFTVPDLLISSTNSSTVVHSLISNLLVNCFKPALPTLEKYFPLI</sequence>
<organismHost>
    <name type="scientific">Bos taurus</name>
    <name type="common">Bovine</name>
    <dbReference type="NCBI Taxonomy" id="9913"/>
</organismHost>
<organism evidence="1">
    <name type="scientific">Cowpox virus</name>
    <name type="common">CPV</name>
    <dbReference type="NCBI Taxonomy" id="10243"/>
    <lineage>
        <taxon>Viruses</taxon>
        <taxon>Varidnaviria</taxon>
        <taxon>Bamfordvirae</taxon>
        <taxon>Nucleocytoviricota</taxon>
        <taxon>Pokkesviricetes</taxon>
        <taxon>Chitovirales</taxon>
        <taxon>Poxviridae</taxon>
        <taxon>Chordopoxvirinae</taxon>
        <taxon>Orthopoxvirus</taxon>
        <taxon>Orthopoxvirus cowpox</taxon>
    </lineage>
</organism>
<organismHost>
    <name type="scientific">Homo sapiens</name>
    <name type="common">Human</name>
    <dbReference type="NCBI Taxonomy" id="9606"/>
</organismHost>
<protein>
    <submittedName>
        <fullName evidence="1">Uncharacterized protein</fullName>
    </submittedName>
</protein>
<accession>A0A0K2YTC8</accession>
<evidence type="ECO:0000313" key="4">
    <source>
        <dbReference type="EMBL" id="SNB50350.1"/>
    </source>
</evidence>
<dbReference type="EMBL" id="LN864566">
    <property type="protein sequence ID" value="CRL86934.1"/>
    <property type="molecule type" value="Genomic_DNA"/>
</dbReference>
<dbReference type="Proteomes" id="UP000279092">
    <property type="component" value="Segment"/>
</dbReference>
<organismHost>
    <name type="scientific">Myodes glareolus</name>
    <name type="common">Bank vole</name>
    <name type="synonym">Clethrionomys glareolus</name>
    <dbReference type="NCBI Taxonomy" id="447135"/>
</organismHost>
<evidence type="ECO:0000313" key="8">
    <source>
        <dbReference type="EMBL" id="SPN67985.1"/>
    </source>
</evidence>
<evidence type="ECO:0000313" key="1">
    <source>
        <dbReference type="EMBL" id="CRL86934.1"/>
    </source>
</evidence>
<evidence type="ECO:0000313" key="7">
    <source>
        <dbReference type="EMBL" id="SNB56771.1"/>
    </source>
</evidence>
<dbReference type="Proteomes" id="UP000269844">
    <property type="component" value="Segment"/>
</dbReference>